<reference evidence="1 2" key="1">
    <citation type="submission" date="2015-04" db="EMBL/GenBank/DDBJ databases">
        <title>Complete Sequence for the Genome of the Thioalkalivibrio versutus D301.</title>
        <authorList>
            <person name="Mu T."/>
            <person name="Zhou J."/>
            <person name="Xu X."/>
        </authorList>
    </citation>
    <scope>NUCLEOTIDE SEQUENCE [LARGE SCALE GENOMIC DNA]</scope>
    <source>
        <strain evidence="1 2">D301</strain>
    </source>
</reference>
<gene>
    <name evidence="1" type="ORF">TVD_07185</name>
</gene>
<dbReference type="Gene3D" id="3.40.190.10">
    <property type="entry name" value="Periplasmic binding protein-like II"/>
    <property type="match status" value="2"/>
</dbReference>
<name>A0A0G3G464_9GAMM</name>
<dbReference type="PANTHER" id="PTHR38834:SF3">
    <property type="entry name" value="SOLUTE-BINDING PROTEIN FAMILY 3_N-TERMINAL DOMAIN-CONTAINING PROTEIN"/>
    <property type="match status" value="1"/>
</dbReference>
<dbReference type="EMBL" id="CP011367">
    <property type="protein sequence ID" value="AKJ95159.1"/>
    <property type="molecule type" value="Genomic_DNA"/>
</dbReference>
<evidence type="ECO:0000313" key="2">
    <source>
        <dbReference type="Proteomes" id="UP000064201"/>
    </source>
</evidence>
<dbReference type="KEGG" id="tvr:TVD_07185"/>
<dbReference type="OrthoDB" id="8587856at2"/>
<keyword evidence="2" id="KW-1185">Reference proteome</keyword>
<dbReference type="RefSeq" id="WP_018169856.1">
    <property type="nucleotide sequence ID" value="NZ_CP011367.1"/>
</dbReference>
<dbReference type="InterPro" id="IPR001638">
    <property type="entry name" value="Solute-binding_3/MltF_N"/>
</dbReference>
<sequence>MGVLAAGMLLAAPLAADSLMLTTESYPPFNFETETGELDGISIRVMDALLDVAQVDAEIRLLPWSRAYAEAQSDPGTCVFSTTRTSEREDLFTWVGPLVENQWHAFVLEGSDVDAQSLEDLERYRVGGYRDDAVALFVEGRGIPVDTAPNDRLNARKLAANRIDVWVSGEHLAPWYARQEGIGELRSLFAFNDTVMSLACHPETARAPLDRMQEELDAMRADGRYAAIVEDVLDSNGERND</sequence>
<evidence type="ECO:0000313" key="1">
    <source>
        <dbReference type="EMBL" id="AKJ95159.1"/>
    </source>
</evidence>
<dbReference type="STRING" id="106634.TVD_07185"/>
<dbReference type="AlphaFoldDB" id="A0A0G3G464"/>
<dbReference type="PANTHER" id="PTHR38834">
    <property type="entry name" value="PERIPLASMIC SUBSTRATE BINDING PROTEIN FAMILY 3"/>
    <property type="match status" value="1"/>
</dbReference>
<accession>A0A0G3G464</accession>
<dbReference type="SUPFAM" id="SSF53850">
    <property type="entry name" value="Periplasmic binding protein-like II"/>
    <property type="match status" value="1"/>
</dbReference>
<proteinExistence type="predicted"/>
<dbReference type="Pfam" id="PF00497">
    <property type="entry name" value="SBP_bac_3"/>
    <property type="match status" value="1"/>
</dbReference>
<organism evidence="1 2">
    <name type="scientific">Thioalkalivibrio versutus</name>
    <dbReference type="NCBI Taxonomy" id="106634"/>
    <lineage>
        <taxon>Bacteria</taxon>
        <taxon>Pseudomonadati</taxon>
        <taxon>Pseudomonadota</taxon>
        <taxon>Gammaproteobacteria</taxon>
        <taxon>Chromatiales</taxon>
        <taxon>Ectothiorhodospiraceae</taxon>
        <taxon>Thioalkalivibrio</taxon>
    </lineage>
</organism>
<protein>
    <submittedName>
        <fullName evidence="1">ABC transporter substrate-binding protein</fullName>
    </submittedName>
</protein>
<dbReference type="PATRIC" id="fig|106634.4.peg.1468"/>
<dbReference type="Proteomes" id="UP000064201">
    <property type="component" value="Chromosome"/>
</dbReference>
<dbReference type="SMART" id="SM00062">
    <property type="entry name" value="PBPb"/>
    <property type="match status" value="1"/>
</dbReference>